<keyword evidence="2" id="KW-1185">Reference proteome</keyword>
<dbReference type="AlphaFoldDB" id="A0A1I0EAF7"/>
<reference evidence="1 2" key="1">
    <citation type="submission" date="2016-10" db="EMBL/GenBank/DDBJ databases">
        <authorList>
            <person name="de Groot N.N."/>
        </authorList>
    </citation>
    <scope>NUCLEOTIDE SEQUENCE [LARGE SCALE GENOMIC DNA]</scope>
    <source>
        <strain evidence="1 2">IBRC-M 10780</strain>
    </source>
</reference>
<proteinExistence type="predicted"/>
<sequence length="53" mass="6106">MKSSEDLVPCSHCGEYISLSEAHKTEWKEIKLSWYYCERCEGVFKGSNGMEAK</sequence>
<dbReference type="EMBL" id="FOHE01000011">
    <property type="protein sequence ID" value="SET42179.1"/>
    <property type="molecule type" value="Genomic_DNA"/>
</dbReference>
<protein>
    <submittedName>
        <fullName evidence="1">Uncharacterized protein</fullName>
    </submittedName>
</protein>
<dbReference type="STRING" id="930131.SAMN05216389_11110"/>
<organism evidence="1 2">
    <name type="scientific">Oceanobacillus limi</name>
    <dbReference type="NCBI Taxonomy" id="930131"/>
    <lineage>
        <taxon>Bacteria</taxon>
        <taxon>Bacillati</taxon>
        <taxon>Bacillota</taxon>
        <taxon>Bacilli</taxon>
        <taxon>Bacillales</taxon>
        <taxon>Bacillaceae</taxon>
        <taxon>Oceanobacillus</taxon>
    </lineage>
</organism>
<dbReference type="Proteomes" id="UP000198618">
    <property type="component" value="Unassembled WGS sequence"/>
</dbReference>
<evidence type="ECO:0000313" key="1">
    <source>
        <dbReference type="EMBL" id="SET42179.1"/>
    </source>
</evidence>
<gene>
    <name evidence="1" type="ORF">SAMN05216389_11110</name>
</gene>
<name>A0A1I0EAF7_9BACI</name>
<accession>A0A1I0EAF7</accession>
<evidence type="ECO:0000313" key="2">
    <source>
        <dbReference type="Proteomes" id="UP000198618"/>
    </source>
</evidence>